<evidence type="ECO:0000259" key="1">
    <source>
        <dbReference type="Pfam" id="PF12274"/>
    </source>
</evidence>
<evidence type="ECO:0000313" key="4">
    <source>
        <dbReference type="Proteomes" id="UP001497457"/>
    </source>
</evidence>
<name>A0ABC9EN83_9POAL</name>
<dbReference type="InterPro" id="IPR046527">
    <property type="entry name" value="PIR2-like_helical"/>
</dbReference>
<evidence type="ECO:0000313" key="3">
    <source>
        <dbReference type="EMBL" id="CAL5060049.1"/>
    </source>
</evidence>
<sequence>MDGRRRRRGGSPGLSYGDSAGIAGNRSAILCAIHGHYKEALAALPLEAMAALAPCLVAAGVCFGFADPVINIIANTLSFLPYNDGELDPGGGATGNTHCFLPGNGINGEPEPRGARKRKRGTMTKTMAAAMSREEVLSEIVAGDAPSFPEARITTIAERSLEGLITFLTSYFCYLPGWDALRYLCLAKADLLVAVRLIELDRCYRNKDEFCINSYATKTALKYAALSARQPNADGFHTSSLSLAYHLKSIIRTVLADRSCGRLSVEEIQKLSRTLKKPCKHDKWDSHSPMLLADERLRNCNSSDTGGGKVPGGLTISLRAVLIDRIHARYLKAISRLPTQDVRLRYHRSLVKAGYCYGPLDPVTNIIVNTIWYDTVFPPLENLEVDMICTSTLVRVESRSLSGLIELMLTCIPEISKHEAMVYLLKNNMKVKKAIRMASTDGCDTSDWDISAYKAAATASFHPEPEAYVEFVMQSLPLAQSAIKSLLKASDSLSSSEVLQLASLLSPSNCNPAKPLQATLETSVELSNDALEMFVGYKENFVGQQSFFRKRIETALKNKGFLYELHVICGVNERVGSQKSFMDFECPYSHVNFFASLKDGSSLKLFFAEFSNGDDDRSFCCIVSNKSIHVRCCYCEYEGIRIVHPDENYCGGDTDFNKMVCGEHDMSNERIIGGGKLAISKLGICGEDYIYLDPTRDTKLIQGMNLSASRANASWDDIMRTAQT</sequence>
<dbReference type="EMBL" id="OZ075114">
    <property type="protein sequence ID" value="CAL5060049.1"/>
    <property type="molecule type" value="Genomic_DNA"/>
</dbReference>
<reference evidence="3 4" key="2">
    <citation type="submission" date="2024-10" db="EMBL/GenBank/DDBJ databases">
        <authorList>
            <person name="Ryan C."/>
        </authorList>
    </citation>
    <scope>NUCLEOTIDE SEQUENCE [LARGE SCALE GENOMIC DNA]</scope>
</reference>
<evidence type="ECO:0000259" key="2">
    <source>
        <dbReference type="Pfam" id="PF20235"/>
    </source>
</evidence>
<dbReference type="Proteomes" id="UP001497457">
    <property type="component" value="Chromosome 4rd"/>
</dbReference>
<dbReference type="AlphaFoldDB" id="A0ABC9EN83"/>
<feature type="domain" description="PIR2-like helical" evidence="2">
    <location>
        <begin position="324"/>
        <end position="438"/>
    </location>
</feature>
<feature type="domain" description="PIR2-like helical" evidence="2">
    <location>
        <begin position="32"/>
        <end position="199"/>
    </location>
</feature>
<accession>A0ABC9EN83</accession>
<dbReference type="InterPro" id="IPR022059">
    <property type="entry name" value="DUF3615"/>
</dbReference>
<feature type="domain" description="DUF3615" evidence="1">
    <location>
        <begin position="556"/>
        <end position="645"/>
    </location>
</feature>
<reference evidence="4" key="1">
    <citation type="submission" date="2024-06" db="EMBL/GenBank/DDBJ databases">
        <authorList>
            <person name="Ryan C."/>
        </authorList>
    </citation>
    <scope>NUCLEOTIDE SEQUENCE [LARGE SCALE GENOMIC DNA]</scope>
</reference>
<organism evidence="3 4">
    <name type="scientific">Urochloa decumbens</name>
    <dbReference type="NCBI Taxonomy" id="240449"/>
    <lineage>
        <taxon>Eukaryota</taxon>
        <taxon>Viridiplantae</taxon>
        <taxon>Streptophyta</taxon>
        <taxon>Embryophyta</taxon>
        <taxon>Tracheophyta</taxon>
        <taxon>Spermatophyta</taxon>
        <taxon>Magnoliopsida</taxon>
        <taxon>Liliopsida</taxon>
        <taxon>Poales</taxon>
        <taxon>Poaceae</taxon>
        <taxon>PACMAD clade</taxon>
        <taxon>Panicoideae</taxon>
        <taxon>Panicodae</taxon>
        <taxon>Paniceae</taxon>
        <taxon>Melinidinae</taxon>
        <taxon>Urochloa</taxon>
    </lineage>
</organism>
<dbReference type="PANTHER" id="PTHR33120">
    <property type="entry name" value="EXPRESSED PROTEIN-RELATED"/>
    <property type="match status" value="1"/>
</dbReference>
<gene>
    <name evidence="3" type="ORF">URODEC1_LOCUS96963</name>
</gene>
<protein>
    <submittedName>
        <fullName evidence="3">Uncharacterized protein</fullName>
    </submittedName>
</protein>
<proteinExistence type="predicted"/>
<dbReference type="PANTHER" id="PTHR33120:SF43">
    <property type="entry name" value="PIR2-LIKE HELICAL DOMAIN-CONTAINING PROTEIN"/>
    <property type="match status" value="1"/>
</dbReference>
<keyword evidence="4" id="KW-1185">Reference proteome</keyword>
<dbReference type="Pfam" id="PF20235">
    <property type="entry name" value="PIR2-like_helical"/>
    <property type="match status" value="2"/>
</dbReference>
<dbReference type="Pfam" id="PF12274">
    <property type="entry name" value="DUF3615"/>
    <property type="match status" value="1"/>
</dbReference>